<evidence type="ECO:0000313" key="4">
    <source>
        <dbReference type="Proteomes" id="UP000320776"/>
    </source>
</evidence>
<organism evidence="3 4">
    <name type="scientific">Sporomusa termitida</name>
    <dbReference type="NCBI Taxonomy" id="2377"/>
    <lineage>
        <taxon>Bacteria</taxon>
        <taxon>Bacillati</taxon>
        <taxon>Bacillota</taxon>
        <taxon>Negativicutes</taxon>
        <taxon>Selenomonadales</taxon>
        <taxon>Sporomusaceae</taxon>
        <taxon>Sporomusa</taxon>
    </lineage>
</organism>
<protein>
    <recommendedName>
        <fullName evidence="2">Copper amine oxidase-like N-terminal domain-containing protein</fullName>
    </recommendedName>
</protein>
<dbReference type="EMBL" id="CP036259">
    <property type="protein sequence ID" value="QDR79486.1"/>
    <property type="molecule type" value="Genomic_DNA"/>
</dbReference>
<keyword evidence="4" id="KW-1185">Reference proteome</keyword>
<dbReference type="AlphaFoldDB" id="A0A517DQE2"/>
<dbReference type="InterPro" id="IPR036582">
    <property type="entry name" value="Mao_N_sf"/>
</dbReference>
<reference evidence="3 4" key="1">
    <citation type="submission" date="2019-02" db="EMBL/GenBank/DDBJ databases">
        <title>Closed genome of Sporomusa termitida DSM 4440.</title>
        <authorList>
            <person name="Poehlein A."/>
            <person name="Daniel R."/>
        </authorList>
    </citation>
    <scope>NUCLEOTIDE SEQUENCE [LARGE SCALE GENOMIC DNA]</scope>
    <source>
        <strain evidence="3 4">DSM 4440</strain>
    </source>
</reference>
<name>A0A517DQE2_9FIRM</name>
<proteinExistence type="predicted"/>
<dbReference type="Proteomes" id="UP000320776">
    <property type="component" value="Chromosome"/>
</dbReference>
<dbReference type="OrthoDB" id="1684927at2"/>
<feature type="chain" id="PRO_5038774727" description="Copper amine oxidase-like N-terminal domain-containing protein" evidence="1">
    <location>
        <begin position="19"/>
        <end position="310"/>
    </location>
</feature>
<evidence type="ECO:0000313" key="3">
    <source>
        <dbReference type="EMBL" id="QDR79486.1"/>
    </source>
</evidence>
<accession>A0A517DQE2</accession>
<dbReference type="InterPro" id="IPR012854">
    <property type="entry name" value="Cu_amine_oxidase-like_N"/>
</dbReference>
<dbReference type="SUPFAM" id="SSF55383">
    <property type="entry name" value="Copper amine oxidase, domain N"/>
    <property type="match status" value="2"/>
</dbReference>
<feature type="signal peptide" evidence="1">
    <location>
        <begin position="1"/>
        <end position="18"/>
    </location>
</feature>
<dbReference type="Pfam" id="PF07833">
    <property type="entry name" value="Cu_amine_oxidN1"/>
    <property type="match status" value="1"/>
</dbReference>
<sequence>MKNLLIALLMSITLIVQAAPGTAAPALPQPERNVLITAGEITAIGENSVTIAGKGSLEEIVLHIQPDTHIRAGVDGGKIQFSELKEGDKITAYYGPRLMKSLPPQGYALALITGDSSSGKYLQVAGVEAGTDGSVRVLSSNRDQLITIRPDVFGAIADIKKGSELLVWYDVMTMSMPGQAGATKVVALQPGYDIRVHPLAGVIVIQGQELPLHSDNIIRTDEHTVMLPLRIVAEHLGYRVIWSDEDASIELQANNQTVATLAIGSTLYKNQETELELAYPPEIVRGKTLVPVEFFTEVLQLRVQINTGHI</sequence>
<evidence type="ECO:0000256" key="1">
    <source>
        <dbReference type="SAM" id="SignalP"/>
    </source>
</evidence>
<gene>
    <name evidence="3" type="ORF">SPTER_07610</name>
</gene>
<feature type="domain" description="Copper amine oxidase-like N-terminal" evidence="2">
    <location>
        <begin position="206"/>
        <end position="306"/>
    </location>
</feature>
<dbReference type="KEGG" id="sted:SPTER_07610"/>
<evidence type="ECO:0000259" key="2">
    <source>
        <dbReference type="Pfam" id="PF07833"/>
    </source>
</evidence>
<dbReference type="RefSeq" id="WP_144349131.1">
    <property type="nucleotide sequence ID" value="NZ_CP036259.1"/>
</dbReference>
<dbReference type="Gene3D" id="3.30.457.10">
    <property type="entry name" value="Copper amine oxidase-like, N-terminal domain"/>
    <property type="match status" value="1"/>
</dbReference>
<keyword evidence="1" id="KW-0732">Signal</keyword>